<evidence type="ECO:0000256" key="3">
    <source>
        <dbReference type="ARBA" id="ARBA00022598"/>
    </source>
</evidence>
<dbReference type="GO" id="GO:0035999">
    <property type="term" value="P:tetrahydrofolate interconversion"/>
    <property type="evidence" value="ECO:0007669"/>
    <property type="project" value="UniProtKB-UniRule"/>
</dbReference>
<dbReference type="FunFam" id="3.10.410.10:FF:000001">
    <property type="entry name" value="Putative formate--tetrahydrofolate ligase"/>
    <property type="match status" value="1"/>
</dbReference>
<evidence type="ECO:0000256" key="2">
    <source>
        <dbReference type="ARBA" id="ARBA00022563"/>
    </source>
</evidence>
<dbReference type="UniPathway" id="UPA00193"/>
<dbReference type="Gene3D" id="3.30.1510.10">
    <property type="entry name" value="Domain 2, N(10)-formyltetrahydrofolate synthetase"/>
    <property type="match status" value="1"/>
</dbReference>
<dbReference type="CDD" id="cd00477">
    <property type="entry name" value="FTHFS"/>
    <property type="match status" value="1"/>
</dbReference>
<dbReference type="GO" id="GO:0005524">
    <property type="term" value="F:ATP binding"/>
    <property type="evidence" value="ECO:0007669"/>
    <property type="project" value="UniProtKB-UniRule"/>
</dbReference>
<dbReference type="SUPFAM" id="SSF52540">
    <property type="entry name" value="P-loop containing nucleoside triphosphate hydrolases"/>
    <property type="match status" value="1"/>
</dbReference>
<feature type="binding site" evidence="6">
    <location>
        <begin position="56"/>
        <end position="63"/>
    </location>
    <ligand>
        <name>ATP</name>
        <dbReference type="ChEBI" id="CHEBI:30616"/>
    </ligand>
</feature>
<keyword evidence="2 6" id="KW-0554">One-carbon metabolism</keyword>
<keyword evidence="4 6" id="KW-0547">Nucleotide-binding</keyword>
<evidence type="ECO:0000313" key="7">
    <source>
        <dbReference type="EMBL" id="QAT16451.1"/>
    </source>
</evidence>
<comment type="pathway">
    <text evidence="1 6">One-carbon metabolism; tetrahydrofolate interconversion.</text>
</comment>
<dbReference type="InterPro" id="IPR027417">
    <property type="entry name" value="P-loop_NTPase"/>
</dbReference>
<evidence type="ECO:0000256" key="5">
    <source>
        <dbReference type="ARBA" id="ARBA00022840"/>
    </source>
</evidence>
<dbReference type="EC" id="6.3.4.3" evidence="6"/>
<comment type="catalytic activity">
    <reaction evidence="6">
        <text>(6S)-5,6,7,8-tetrahydrofolate + formate + ATP = (6R)-10-formyltetrahydrofolate + ADP + phosphate</text>
        <dbReference type="Rhea" id="RHEA:20221"/>
        <dbReference type="ChEBI" id="CHEBI:15740"/>
        <dbReference type="ChEBI" id="CHEBI:30616"/>
        <dbReference type="ChEBI" id="CHEBI:43474"/>
        <dbReference type="ChEBI" id="CHEBI:57453"/>
        <dbReference type="ChEBI" id="CHEBI:195366"/>
        <dbReference type="ChEBI" id="CHEBI:456216"/>
        <dbReference type="EC" id="6.3.4.3"/>
    </reaction>
</comment>
<dbReference type="GO" id="GO:0004329">
    <property type="term" value="F:formate-tetrahydrofolate ligase activity"/>
    <property type="evidence" value="ECO:0007669"/>
    <property type="project" value="UniProtKB-UniRule"/>
</dbReference>
<keyword evidence="8" id="KW-1185">Reference proteome</keyword>
<dbReference type="Pfam" id="PF01268">
    <property type="entry name" value="FTHFS"/>
    <property type="match status" value="1"/>
</dbReference>
<proteinExistence type="inferred from homology"/>
<keyword evidence="5 6" id="KW-0067">ATP-binding</keyword>
<dbReference type="HAMAP" id="MF_01543">
    <property type="entry name" value="FTHFS"/>
    <property type="match status" value="1"/>
</dbReference>
<protein>
    <recommendedName>
        <fullName evidence="6">Formate--tetrahydrofolate ligase</fullName>
        <ecNumber evidence="6">6.3.4.3</ecNumber>
    </recommendedName>
    <alternativeName>
        <fullName evidence="6">Formyltetrahydrofolate synthetase</fullName>
        <shortName evidence="6">FHS</shortName>
        <shortName evidence="6">FTHFS</shortName>
    </alternativeName>
</protein>
<evidence type="ECO:0000313" key="8">
    <source>
        <dbReference type="Proteomes" id="UP000287243"/>
    </source>
</evidence>
<dbReference type="Gene3D" id="3.40.50.300">
    <property type="entry name" value="P-loop containing nucleotide triphosphate hydrolases"/>
    <property type="match status" value="1"/>
</dbReference>
<sequence length="556" mass="60327">MTAKLKPISRVARSLGIRDKELEPNGRYKAKIDLSILERLRKTDARYILVTAITPTPLGEGKTVTTIGLSMALNRLGVRSACCLRQSSLGPLFGSKGMATGGGASRVVPEDEINLHFTGDMHAVAEANNFLAAFLENSVFHGNPLDIDVASMTWRRCLDTSDRSLRNIRYTLKSGAETYEMAAGFEVAAASEIMSILALSRDRADLRSRLGEIVLARTRRGAPVRSRDIKADGMMAAILNDAIKPNLVQTSEGTPCFIHTGPFANVSIGTSSILADRMALGLCDYVVTESGFGVDCGAEKFFDIKCRASGFKPHACVLVCSLRGLKAQSRKVTITPGEKMPSGLFAEDAEALEQGLENLRKHIQNLKLFGIPVIVCINVFPQDSRRELDRVRAKSLEFGAQDSQESRLWEEGSRGGIDLARSVLRQTRQASSGFKFLYETDLSLQEKIETIAKNIYGAGSVDYAPPARQALDFCAGEGFGRLPVCIAKTQFSLSHDESLKGAPAGFVFPVKDVRLAAGAGFVLAHASWMQTMPGLPRQPRGEMVDIDAEGHVRGLS</sequence>
<dbReference type="Gene3D" id="3.10.410.10">
    <property type="entry name" value="Formyltetrahydrofolate synthetase, domain 3"/>
    <property type="match status" value="1"/>
</dbReference>
<dbReference type="NCBIfam" id="NF010030">
    <property type="entry name" value="PRK13505.1"/>
    <property type="match status" value="1"/>
</dbReference>
<keyword evidence="3 6" id="KW-0436">Ligase</keyword>
<dbReference type="InterPro" id="IPR000559">
    <property type="entry name" value="Formate_THF_ligase"/>
</dbReference>
<dbReference type="AlphaFoldDB" id="A0A410P2X9"/>
<dbReference type="Proteomes" id="UP000287243">
    <property type="component" value="Chromosome"/>
</dbReference>
<dbReference type="RefSeq" id="WP_128699090.1">
    <property type="nucleotide sequence ID" value="NZ_CP019384.1"/>
</dbReference>
<name>A0A410P2X9_VELA1</name>
<evidence type="ECO:0000256" key="1">
    <source>
        <dbReference type="ARBA" id="ARBA00004777"/>
    </source>
</evidence>
<dbReference type="EMBL" id="CP019384">
    <property type="protein sequence ID" value="QAT16451.1"/>
    <property type="molecule type" value="Genomic_DNA"/>
</dbReference>
<evidence type="ECO:0000256" key="6">
    <source>
        <dbReference type="HAMAP-Rule" id="MF_01543"/>
    </source>
</evidence>
<accession>A0A410P2X9</accession>
<evidence type="ECO:0000256" key="4">
    <source>
        <dbReference type="ARBA" id="ARBA00022741"/>
    </source>
</evidence>
<reference evidence="7 8" key="1">
    <citation type="submission" date="2017-01" db="EMBL/GenBank/DDBJ databases">
        <title>First insights into the biology of 'candidatus Vampirococcus archaeovorus'.</title>
        <authorList>
            <person name="Kizina J."/>
            <person name="Jordan S."/>
            <person name="Stueber K."/>
            <person name="Reinhardt R."/>
            <person name="Harder J."/>
        </authorList>
    </citation>
    <scope>NUCLEOTIDE SEQUENCE [LARGE SCALE GENOMIC DNA]</scope>
    <source>
        <strain evidence="7 8">LiM</strain>
    </source>
</reference>
<gene>
    <name evidence="6" type="primary">fhs</name>
    <name evidence="7" type="ORF">BU251_01265</name>
</gene>
<comment type="similarity">
    <text evidence="6">Belongs to the formate--tetrahydrofolate ligase family.</text>
</comment>
<dbReference type="OrthoDB" id="9761733at2"/>
<organism evidence="7 8">
    <name type="scientific">Velamenicoccus archaeovorus</name>
    <dbReference type="NCBI Taxonomy" id="1930593"/>
    <lineage>
        <taxon>Bacteria</taxon>
        <taxon>Pseudomonadati</taxon>
        <taxon>Candidatus Omnitrophota</taxon>
        <taxon>Candidatus Velamenicoccus</taxon>
    </lineage>
</organism>
<dbReference type="KEGG" id="vai:BU251_01265"/>